<comment type="caution">
    <text evidence="3">The sequence shown here is derived from an EMBL/GenBank/DDBJ whole genome shotgun (WGS) entry which is preliminary data.</text>
</comment>
<feature type="signal peptide" evidence="2">
    <location>
        <begin position="1"/>
        <end position="23"/>
    </location>
</feature>
<feature type="chain" id="PRO_5042862294" evidence="2">
    <location>
        <begin position="24"/>
        <end position="904"/>
    </location>
</feature>
<feature type="region of interest" description="Disordered" evidence="1">
    <location>
        <begin position="266"/>
        <end position="375"/>
    </location>
</feature>
<gene>
    <name evidence="3" type="ORF">TWF718_002893</name>
</gene>
<dbReference type="Proteomes" id="UP001313282">
    <property type="component" value="Unassembled WGS sequence"/>
</dbReference>
<feature type="compositionally biased region" description="Polar residues" evidence="1">
    <location>
        <begin position="582"/>
        <end position="624"/>
    </location>
</feature>
<feature type="compositionally biased region" description="Polar residues" evidence="1">
    <location>
        <begin position="658"/>
        <end position="672"/>
    </location>
</feature>
<feature type="compositionally biased region" description="Polar residues" evidence="1">
    <location>
        <begin position="715"/>
        <end position="735"/>
    </location>
</feature>
<evidence type="ECO:0000256" key="2">
    <source>
        <dbReference type="SAM" id="SignalP"/>
    </source>
</evidence>
<feature type="compositionally biased region" description="Low complexity" evidence="1">
    <location>
        <begin position="630"/>
        <end position="645"/>
    </location>
</feature>
<evidence type="ECO:0000313" key="4">
    <source>
        <dbReference type="Proteomes" id="UP001313282"/>
    </source>
</evidence>
<feature type="compositionally biased region" description="Low complexity" evidence="1">
    <location>
        <begin position="673"/>
        <end position="691"/>
    </location>
</feature>
<feature type="compositionally biased region" description="Basic and acidic residues" evidence="1">
    <location>
        <begin position="474"/>
        <end position="502"/>
    </location>
</feature>
<proteinExistence type="predicted"/>
<dbReference type="AlphaFoldDB" id="A0AAN8R846"/>
<sequence>MHLSSSYCSAALALLLQAAFVNGYALRLERNVTDENSMLEREWYNLKAHHGVKKCAAASSLDGFPVSGFSITNFGPEDAGFREQEAEPKRWRDPLGWMGFWKNTKCQGLPNIIVHFYPVPYTRQAIYFPKLIDFAEDIDLSDVSFARYGDIPFGSIWFYGNRQIPEGSVAVRKSRSRGAATPTYEDEFHIFPDAVRVLNVGPNNDRSLVDSDDHRWDGSGDVVAGGEVVTSKDIKIPDGINISANEELDRVVQVILGLVRSRDGHGPILKPPLRYQNLLSGGDEEDDDEGYDEDDDEDDDEDPAGGGTQIQPGSKSRAEELAAQQAAYRSLQEQSGRLGSVPSTSQNTGVMQTEPPPQAEGAIEEEQYTGPPISDFQKTRSRLEAQEMLATLLERYPNWAELTGQERLQRFNEYQDDKKKRESQLLNDLVANTPNWEQLSPQERYRLYQHLDLSSNRARVVYLEQEAERVRQEERRLREEAQGQQERTRRQREQRSRDEKAANDQTVSDFVKYLNVERAKHGLPGVEAIQNSRPNPVPNNPPPQQNAGGNAGSNSQAPRPNTGFTGNAGSNNPVAHPGPNSGGNVNQNNPRPSNPTGNTFPSNPQSQPNSGGSIPQGNQYQFDSGGNIYRSNPQSQPNSNRNMPQDNEYQFDSGGNIYRSNPQPQPNSGGNTNQNNPGPYNPFGNNNPYDPRYQLNVGGSMNQNNPNTYDPRYVNTYNLQYQSNPSGNTQNNQRPYNPGGNYYPTDPRYVGGNSNPNAPYPINPGGNNGGNTAQNQRPPRRWEYGSRGPGPRNNYYLSNNLGSGINTPSTSFYQNYGPMSLDRQYSPPVSGNNGPLYPAPDNNNARNRNLMEEEFDERVEEENLIGTGDNGLDFLQGSQGQNMQNSNEEDDEFSLYQFGPRRVR</sequence>
<feature type="compositionally biased region" description="Polar residues" evidence="1">
    <location>
        <begin position="331"/>
        <end position="351"/>
    </location>
</feature>
<evidence type="ECO:0000256" key="1">
    <source>
        <dbReference type="SAM" id="MobiDB-lite"/>
    </source>
</evidence>
<feature type="compositionally biased region" description="Low complexity" evidence="1">
    <location>
        <begin position="877"/>
        <end position="886"/>
    </location>
</feature>
<dbReference type="EMBL" id="JAVHNR010000011">
    <property type="protein sequence ID" value="KAK6330693.1"/>
    <property type="molecule type" value="Genomic_DNA"/>
</dbReference>
<feature type="region of interest" description="Disordered" evidence="1">
    <location>
        <begin position="527"/>
        <end position="794"/>
    </location>
</feature>
<reference evidence="3 4" key="1">
    <citation type="submission" date="2019-10" db="EMBL/GenBank/DDBJ databases">
        <authorList>
            <person name="Palmer J.M."/>
        </authorList>
    </citation>
    <scope>NUCLEOTIDE SEQUENCE [LARGE SCALE GENOMIC DNA]</scope>
    <source>
        <strain evidence="3 4">TWF718</strain>
    </source>
</reference>
<feature type="compositionally biased region" description="Polar residues" evidence="1">
    <location>
        <begin position="697"/>
        <end position="708"/>
    </location>
</feature>
<accession>A0AAN8R846</accession>
<feature type="compositionally biased region" description="Acidic residues" evidence="1">
    <location>
        <begin position="282"/>
        <end position="303"/>
    </location>
</feature>
<protein>
    <submittedName>
        <fullName evidence="3">Uncharacterized protein</fullName>
    </submittedName>
</protein>
<feature type="compositionally biased region" description="Polar residues" evidence="1">
    <location>
        <begin position="553"/>
        <end position="573"/>
    </location>
</feature>
<evidence type="ECO:0000313" key="3">
    <source>
        <dbReference type="EMBL" id="KAK6330693.1"/>
    </source>
</evidence>
<keyword evidence="2" id="KW-0732">Signal</keyword>
<organism evidence="3 4">
    <name type="scientific">Orbilia javanica</name>
    <dbReference type="NCBI Taxonomy" id="47235"/>
    <lineage>
        <taxon>Eukaryota</taxon>
        <taxon>Fungi</taxon>
        <taxon>Dikarya</taxon>
        <taxon>Ascomycota</taxon>
        <taxon>Pezizomycotina</taxon>
        <taxon>Orbiliomycetes</taxon>
        <taxon>Orbiliales</taxon>
        <taxon>Orbiliaceae</taxon>
        <taxon>Orbilia</taxon>
    </lineage>
</organism>
<name>A0AAN8R846_9PEZI</name>
<keyword evidence="4" id="KW-1185">Reference proteome</keyword>
<feature type="compositionally biased region" description="Pro residues" evidence="1">
    <location>
        <begin position="535"/>
        <end position="544"/>
    </location>
</feature>
<feature type="region of interest" description="Disordered" evidence="1">
    <location>
        <begin position="474"/>
        <end position="506"/>
    </location>
</feature>
<feature type="region of interest" description="Disordered" evidence="1">
    <location>
        <begin position="877"/>
        <end position="904"/>
    </location>
</feature>